<proteinExistence type="predicted"/>
<reference evidence="1 2" key="1">
    <citation type="submission" date="2020-01" db="EMBL/GenBank/DDBJ databases">
        <authorList>
            <consortium name="DOE Joint Genome Institute"/>
            <person name="Haridas S."/>
            <person name="Albert R."/>
            <person name="Binder M."/>
            <person name="Bloem J."/>
            <person name="Labutti K."/>
            <person name="Salamov A."/>
            <person name="Andreopoulos B."/>
            <person name="Baker S.E."/>
            <person name="Barry K."/>
            <person name="Bills G."/>
            <person name="Bluhm B.H."/>
            <person name="Cannon C."/>
            <person name="Castanera R."/>
            <person name="Culley D.E."/>
            <person name="Daum C."/>
            <person name="Ezra D."/>
            <person name="Gonzalez J.B."/>
            <person name="Henrissat B."/>
            <person name="Kuo A."/>
            <person name="Liang C."/>
            <person name="Lipzen A."/>
            <person name="Lutzoni F."/>
            <person name="Magnuson J."/>
            <person name="Mondo S."/>
            <person name="Nolan M."/>
            <person name="Ohm R."/>
            <person name="Pangilinan J."/>
            <person name="Park H.-J.H."/>
            <person name="Ramirez L."/>
            <person name="Alfaro M."/>
            <person name="Sun H."/>
            <person name="Tritt A."/>
            <person name="Yoshinaga Y."/>
            <person name="Zwiers L.-H.L."/>
            <person name="Turgeon B.G."/>
            <person name="Goodwin S.B."/>
            <person name="Spatafora J.W."/>
            <person name="Crous P.W."/>
            <person name="Grigoriev I.V."/>
        </authorList>
    </citation>
    <scope>NUCLEOTIDE SEQUENCE [LARGE SCALE GENOMIC DNA]</scope>
    <source>
        <strain evidence="1 2">CBS 611.86</strain>
    </source>
</reference>
<protein>
    <submittedName>
        <fullName evidence="1">Uncharacterized protein</fullName>
    </submittedName>
</protein>
<gene>
    <name evidence="1" type="ORF">BDV95DRAFT_559149</name>
</gene>
<comment type="caution">
    <text evidence="1">The sequence shown here is derived from an EMBL/GenBank/DDBJ whole genome shotgun (WGS) entry which is preliminary data.</text>
</comment>
<dbReference type="AlphaFoldDB" id="A0A7C8MIT1"/>
<evidence type="ECO:0000313" key="2">
    <source>
        <dbReference type="Proteomes" id="UP000481861"/>
    </source>
</evidence>
<dbReference type="Proteomes" id="UP000481861">
    <property type="component" value="Unassembled WGS sequence"/>
</dbReference>
<dbReference type="EMBL" id="JAADJZ010000002">
    <property type="protein sequence ID" value="KAF2877395.1"/>
    <property type="molecule type" value="Genomic_DNA"/>
</dbReference>
<evidence type="ECO:0000313" key="1">
    <source>
        <dbReference type="EMBL" id="KAF2877395.1"/>
    </source>
</evidence>
<name>A0A7C8MIT1_9PLEO</name>
<accession>A0A7C8MIT1</accession>
<organism evidence="1 2">
    <name type="scientific">Massariosphaeria phaeospora</name>
    <dbReference type="NCBI Taxonomy" id="100035"/>
    <lineage>
        <taxon>Eukaryota</taxon>
        <taxon>Fungi</taxon>
        <taxon>Dikarya</taxon>
        <taxon>Ascomycota</taxon>
        <taxon>Pezizomycotina</taxon>
        <taxon>Dothideomycetes</taxon>
        <taxon>Pleosporomycetidae</taxon>
        <taxon>Pleosporales</taxon>
        <taxon>Pleosporales incertae sedis</taxon>
        <taxon>Massariosphaeria</taxon>
    </lineage>
</organism>
<keyword evidence="2" id="KW-1185">Reference proteome</keyword>
<sequence>MYVSAIANFFCPSSHLFCSLCLSVCLSVYLPTFSTSWVGQSIYLVDWRGVFVRVLHVGHWLFVFIEENNS</sequence>